<evidence type="ECO:0000259" key="5">
    <source>
        <dbReference type="PROSITE" id="PS50126"/>
    </source>
</evidence>
<dbReference type="Proteomes" id="UP000177614">
    <property type="component" value="Unassembled WGS sequence"/>
</dbReference>
<accession>A0A1F4XJ55</accession>
<dbReference type="SUPFAM" id="SSF50249">
    <property type="entry name" value="Nucleic acid-binding proteins"/>
    <property type="match status" value="4"/>
</dbReference>
<evidence type="ECO:0000256" key="4">
    <source>
        <dbReference type="SAM" id="MobiDB-lite"/>
    </source>
</evidence>
<dbReference type="STRING" id="1817814.A2V81_05335"/>
<feature type="domain" description="S1 motif" evidence="5">
    <location>
        <begin position="125"/>
        <end position="203"/>
    </location>
</feature>
<dbReference type="GO" id="GO:0005840">
    <property type="term" value="C:ribosome"/>
    <property type="evidence" value="ECO:0007669"/>
    <property type="project" value="UniProtKB-KW"/>
</dbReference>
<dbReference type="PRINTS" id="PR00681">
    <property type="entry name" value="RIBOSOMALS1"/>
</dbReference>
<evidence type="ECO:0000256" key="3">
    <source>
        <dbReference type="ARBA" id="ARBA00023274"/>
    </source>
</evidence>
<comment type="similarity">
    <text evidence="1">Belongs to the bacterial ribosomal protein bS1 family.</text>
</comment>
<dbReference type="InterPro" id="IPR003029">
    <property type="entry name" value="S1_domain"/>
</dbReference>
<dbReference type="EMBL" id="MEWR01000023">
    <property type="protein sequence ID" value="OGC81659.1"/>
    <property type="molecule type" value="Genomic_DNA"/>
</dbReference>
<comment type="caution">
    <text evidence="6">The sequence shown here is derived from an EMBL/GenBank/DDBJ whole genome shotgun (WGS) entry which is preliminary data.</text>
</comment>
<dbReference type="CDD" id="cd04465">
    <property type="entry name" value="S1_RPS1_repeat_ec2_hs2"/>
    <property type="match status" value="1"/>
</dbReference>
<dbReference type="SMART" id="SM00316">
    <property type="entry name" value="S1"/>
    <property type="match status" value="4"/>
</dbReference>
<keyword evidence="3" id="KW-0687">Ribonucleoprotein</keyword>
<feature type="domain" description="S1 motif" evidence="5">
    <location>
        <begin position="41"/>
        <end position="107"/>
    </location>
</feature>
<feature type="domain" description="S1 motif" evidence="5">
    <location>
        <begin position="303"/>
        <end position="373"/>
    </location>
</feature>
<dbReference type="Pfam" id="PF00575">
    <property type="entry name" value="S1"/>
    <property type="match status" value="4"/>
</dbReference>
<feature type="region of interest" description="Disordered" evidence="4">
    <location>
        <begin position="383"/>
        <end position="421"/>
    </location>
</feature>
<dbReference type="GO" id="GO:0003729">
    <property type="term" value="F:mRNA binding"/>
    <property type="evidence" value="ECO:0007669"/>
    <property type="project" value="TreeGrafter"/>
</dbReference>
<keyword evidence="2" id="KW-0689">Ribosomal protein</keyword>
<reference evidence="6 7" key="1">
    <citation type="journal article" date="2016" name="Nat. Commun.">
        <title>Thousands of microbial genomes shed light on interconnected biogeochemical processes in an aquifer system.</title>
        <authorList>
            <person name="Anantharaman K."/>
            <person name="Brown C.T."/>
            <person name="Hug L.A."/>
            <person name="Sharon I."/>
            <person name="Castelle C.J."/>
            <person name="Probst A.J."/>
            <person name="Thomas B.C."/>
            <person name="Singh A."/>
            <person name="Wilkins M.J."/>
            <person name="Karaoz U."/>
            <person name="Brodie E.L."/>
            <person name="Williams K.H."/>
            <person name="Hubbard S.S."/>
            <person name="Banfield J.F."/>
        </authorList>
    </citation>
    <scope>NUCLEOTIDE SEQUENCE [LARGE SCALE GENOMIC DNA]</scope>
</reference>
<dbReference type="PROSITE" id="PS50126">
    <property type="entry name" value="S1"/>
    <property type="match status" value="4"/>
</dbReference>
<evidence type="ECO:0000313" key="6">
    <source>
        <dbReference type="EMBL" id="OGC81659.1"/>
    </source>
</evidence>
<evidence type="ECO:0000256" key="2">
    <source>
        <dbReference type="ARBA" id="ARBA00022980"/>
    </source>
</evidence>
<name>A0A1F4XJ55_9BACT</name>
<dbReference type="InterPro" id="IPR012340">
    <property type="entry name" value="NA-bd_OB-fold"/>
</dbReference>
<dbReference type="GO" id="GO:1990904">
    <property type="term" value="C:ribonucleoprotein complex"/>
    <property type="evidence" value="ECO:0007669"/>
    <property type="project" value="UniProtKB-KW"/>
</dbReference>
<dbReference type="GO" id="GO:0003735">
    <property type="term" value="F:structural constituent of ribosome"/>
    <property type="evidence" value="ECO:0007669"/>
    <property type="project" value="TreeGrafter"/>
</dbReference>
<feature type="domain" description="S1 motif" evidence="5">
    <location>
        <begin position="220"/>
        <end position="286"/>
    </location>
</feature>
<dbReference type="PANTHER" id="PTHR10724:SF7">
    <property type="entry name" value="SMALL RIBOSOMAL SUBUNIT PROTEIN BS1C"/>
    <property type="match status" value="1"/>
</dbReference>
<gene>
    <name evidence="6" type="ORF">A2V81_05335</name>
</gene>
<evidence type="ECO:0000256" key="1">
    <source>
        <dbReference type="ARBA" id="ARBA00006767"/>
    </source>
</evidence>
<dbReference type="InterPro" id="IPR035104">
    <property type="entry name" value="Ribosomal_protein_S1-like"/>
</dbReference>
<dbReference type="PANTHER" id="PTHR10724">
    <property type="entry name" value="30S RIBOSOMAL PROTEIN S1"/>
    <property type="match status" value="1"/>
</dbReference>
<dbReference type="GO" id="GO:0006412">
    <property type="term" value="P:translation"/>
    <property type="evidence" value="ECO:0007669"/>
    <property type="project" value="TreeGrafter"/>
</dbReference>
<dbReference type="Gene3D" id="2.40.50.140">
    <property type="entry name" value="Nucleic acid-binding proteins"/>
    <property type="match status" value="4"/>
</dbReference>
<dbReference type="AlphaFoldDB" id="A0A1F4XJ55"/>
<dbReference type="InterPro" id="IPR050437">
    <property type="entry name" value="Ribos_protein_bS1-like"/>
</dbReference>
<proteinExistence type="inferred from homology"/>
<feature type="compositionally biased region" description="Basic and acidic residues" evidence="4">
    <location>
        <begin position="383"/>
        <end position="412"/>
    </location>
</feature>
<sequence length="421" mass="46507">MNETTNTSTKPNKVPVFVTDIVPMDDLVKNDTTSVMIYEKGDVVEGPVVSISKHALVVDLGTVSGVVSGSEMMDSVGTMKTVKVGDKVKVVVVGDENTDGQLQLSLRRASQENTWNRFVKDYQDGKIIEVTVMEANKGGLLIESDGIRGFVPVSQLTPEHYPRVSGADPEKILSKLQSLVGQKFKVKIINLNPEERRLILSEKAAYSDQRNKIIAKLKVGQTIEGTVSGVVHFGVFVNFEGVEGLVHISEIAWGHVSDPTQHARVGDKIKVMVIGVDDDKISFSLKRLTEDPWLKAAERYPIGNMVKGTVARITPFGIFLKLDDEIEGLIHISEISPDGRIEDPDRIAKEGQIMEAKVISVEQDERRLGLSIKALQGEKAVEEKLTGEADEKMKEKKVKEKAKKEEKEEKKTAPKKAKKKE</sequence>
<protein>
    <recommendedName>
        <fullName evidence="5">S1 motif domain-containing protein</fullName>
    </recommendedName>
</protein>
<organism evidence="6 7">
    <name type="scientific">Candidatus Abawacabacteria bacterium RBG_16_42_10</name>
    <dbReference type="NCBI Taxonomy" id="1817814"/>
    <lineage>
        <taxon>Bacteria</taxon>
        <taxon>Candidatus Abawacaibacteriota</taxon>
    </lineage>
</organism>
<evidence type="ECO:0000313" key="7">
    <source>
        <dbReference type="Proteomes" id="UP000177614"/>
    </source>
</evidence>